<dbReference type="InterPro" id="IPR029058">
    <property type="entry name" value="AB_hydrolase_fold"/>
</dbReference>
<evidence type="ECO:0000313" key="4">
    <source>
        <dbReference type="EMBL" id="SDE96820.1"/>
    </source>
</evidence>
<dbReference type="Gene3D" id="3.40.50.1820">
    <property type="entry name" value="alpha/beta hydrolase"/>
    <property type="match status" value="1"/>
</dbReference>
<dbReference type="OrthoDB" id="9812921at2"/>
<dbReference type="Pfam" id="PF00326">
    <property type="entry name" value="Peptidase_S9"/>
    <property type="match status" value="1"/>
</dbReference>
<dbReference type="InterPro" id="IPR002469">
    <property type="entry name" value="Peptidase_S9B_N"/>
</dbReference>
<dbReference type="STRING" id="641691.SAMN05421636_10961"/>
<dbReference type="PANTHER" id="PTHR11731:SF193">
    <property type="entry name" value="DIPEPTIDYL PEPTIDASE 9"/>
    <property type="match status" value="1"/>
</dbReference>
<evidence type="ECO:0000256" key="1">
    <source>
        <dbReference type="SAM" id="SignalP"/>
    </source>
</evidence>
<gene>
    <name evidence="4" type="ORF">SAMN05421636_10961</name>
</gene>
<sequence>MKTKSTALLVLLLLVSSLLLQGQETETSLLTLDRIFNSNEFRGESQRPISWVDNGNAFITIEKNSEGVDELVKYLSRDNTQSSFLSTEQLTPKNGKPLSVSDFSLSKDGSKVLIFTNTSRVWRSNTKGDYWVYDFDTNRLSQIGKELPSSSLMFAKFSDDNTFVGYVSGFNLYKEDFKSGEMTQLTEDGDGNIINGTFDWVYEEEFGARDGFSWSPDAQQIAYWQLDASEIKTFYMINNTDSVYSEPVPLQYPKVGYDPSSAKVGLVDARNDKTKWIPVPGDAVQHYIPAMQWVDEDLLLIQQLNRKQNILNIFTYRPSSEELKKVYIETEDTWVDLSYPDISSNQWGSNSLLLVDGNSAFIRMTETDGLRHLYKVDIASGKKTLLTPGDYDVAAFYAATDKEVYFSASPENPTQRYLYSAKINGKGKAKRITPETFGGVNTYQISPNGKYAIHHHTDVASPKTTRLVSLPDHKILTELVDNTELNSKLKTLELPKTEFFSVTTADGIDIDGRMTKPLDFDASKKYPVLFHVYGEPWGQVATDTWVGLYEIFLAQKGFVVINMDNRGTPSLKGSEWRKSIYRKVGVLNSRDQAQAAEEVLKWEYLDKERVSVWGWSGGGSMTLNLMFRYPEIYKTGMAVAAVANQLFYDNVYQERYMGLPQENKEDFVEGSPVTYAKNLEGDLLVVHGTGDDNVHYQNMEYLVNELIRQNKKFTMMAYPNRSHGIYEGENTSRHLYTLLTDYLMEHNGMEE</sequence>
<dbReference type="EMBL" id="FNAO01000009">
    <property type="protein sequence ID" value="SDE96820.1"/>
    <property type="molecule type" value="Genomic_DNA"/>
</dbReference>
<feature type="signal peptide" evidence="1">
    <location>
        <begin position="1"/>
        <end position="22"/>
    </location>
</feature>
<proteinExistence type="predicted"/>
<dbReference type="Gene3D" id="2.140.10.30">
    <property type="entry name" value="Dipeptidylpeptidase IV, N-terminal domain"/>
    <property type="match status" value="1"/>
</dbReference>
<organism evidence="4 5">
    <name type="scientific">Pricia antarctica</name>
    <dbReference type="NCBI Taxonomy" id="641691"/>
    <lineage>
        <taxon>Bacteria</taxon>
        <taxon>Pseudomonadati</taxon>
        <taxon>Bacteroidota</taxon>
        <taxon>Flavobacteriia</taxon>
        <taxon>Flavobacteriales</taxon>
        <taxon>Flavobacteriaceae</taxon>
        <taxon>Pricia</taxon>
    </lineage>
</organism>
<reference evidence="4 5" key="1">
    <citation type="submission" date="2016-10" db="EMBL/GenBank/DDBJ databases">
        <authorList>
            <person name="de Groot N.N."/>
        </authorList>
    </citation>
    <scope>NUCLEOTIDE SEQUENCE [LARGE SCALE GENOMIC DNA]</scope>
    <source>
        <strain evidence="4 5">DSM 23421</strain>
    </source>
</reference>
<dbReference type="AlphaFoldDB" id="A0A1G7H8Q4"/>
<protein>
    <submittedName>
        <fullName evidence="4">Dipeptidyl-peptidase-4</fullName>
    </submittedName>
</protein>
<name>A0A1G7H8Q4_9FLAO</name>
<dbReference type="InterPro" id="IPR001375">
    <property type="entry name" value="Peptidase_S9_cat"/>
</dbReference>
<dbReference type="GO" id="GO:0006508">
    <property type="term" value="P:proteolysis"/>
    <property type="evidence" value="ECO:0007669"/>
    <property type="project" value="InterPro"/>
</dbReference>
<dbReference type="GO" id="GO:0008236">
    <property type="term" value="F:serine-type peptidase activity"/>
    <property type="evidence" value="ECO:0007669"/>
    <property type="project" value="InterPro"/>
</dbReference>
<dbReference type="InterPro" id="IPR050278">
    <property type="entry name" value="Serine_Prot_S9B/DPPIV"/>
</dbReference>
<evidence type="ECO:0000259" key="3">
    <source>
        <dbReference type="Pfam" id="PF00930"/>
    </source>
</evidence>
<dbReference type="PANTHER" id="PTHR11731">
    <property type="entry name" value="PROTEASE FAMILY S9B,C DIPEPTIDYL-PEPTIDASE IV-RELATED"/>
    <property type="match status" value="1"/>
</dbReference>
<dbReference type="SUPFAM" id="SSF82171">
    <property type="entry name" value="DPP6 N-terminal domain-like"/>
    <property type="match status" value="1"/>
</dbReference>
<dbReference type="Proteomes" id="UP000199109">
    <property type="component" value="Unassembled WGS sequence"/>
</dbReference>
<keyword evidence="5" id="KW-1185">Reference proteome</keyword>
<feature type="chain" id="PRO_5011741222" evidence="1">
    <location>
        <begin position="23"/>
        <end position="751"/>
    </location>
</feature>
<dbReference type="RefSeq" id="WP_091872547.1">
    <property type="nucleotide sequence ID" value="NZ_FNAO01000009.1"/>
</dbReference>
<dbReference type="SUPFAM" id="SSF53474">
    <property type="entry name" value="alpha/beta-Hydrolases"/>
    <property type="match status" value="1"/>
</dbReference>
<evidence type="ECO:0000259" key="2">
    <source>
        <dbReference type="Pfam" id="PF00326"/>
    </source>
</evidence>
<accession>A0A1G7H8Q4</accession>
<dbReference type="GO" id="GO:0008239">
    <property type="term" value="F:dipeptidyl-peptidase activity"/>
    <property type="evidence" value="ECO:0007669"/>
    <property type="project" value="TreeGrafter"/>
</dbReference>
<dbReference type="Pfam" id="PF00930">
    <property type="entry name" value="DPPIV_N"/>
    <property type="match status" value="1"/>
</dbReference>
<evidence type="ECO:0000313" key="5">
    <source>
        <dbReference type="Proteomes" id="UP000199109"/>
    </source>
</evidence>
<feature type="domain" description="Peptidase S9 prolyl oligopeptidase catalytic" evidence="2">
    <location>
        <begin position="552"/>
        <end position="747"/>
    </location>
</feature>
<keyword evidence="1" id="KW-0732">Signal</keyword>
<feature type="domain" description="Dipeptidylpeptidase IV N-terminal" evidence="3">
    <location>
        <begin position="106"/>
        <end position="462"/>
    </location>
</feature>